<keyword evidence="2" id="KW-1185">Reference proteome</keyword>
<gene>
    <name evidence="1" type="ORF">PL9214290203</name>
</gene>
<dbReference type="AlphaFoldDB" id="A0A1J1LDD1"/>
<proteinExistence type="predicted"/>
<reference evidence="2" key="1">
    <citation type="submission" date="2015-10" db="EMBL/GenBank/DDBJ databases">
        <authorList>
            <person name="Regsiter A."/>
            <person name="william w."/>
        </authorList>
    </citation>
    <scope>NUCLEOTIDE SEQUENCE [LARGE SCALE GENOMIC DNA]</scope>
</reference>
<protein>
    <submittedName>
        <fullName evidence="1">Uncharacterized protein</fullName>
    </submittedName>
</protein>
<evidence type="ECO:0000313" key="2">
    <source>
        <dbReference type="Proteomes" id="UP000184315"/>
    </source>
</evidence>
<dbReference type="EMBL" id="CZDF01000132">
    <property type="protein sequence ID" value="CUR30613.1"/>
    <property type="molecule type" value="Genomic_DNA"/>
</dbReference>
<organism evidence="1 2">
    <name type="scientific">Planktothrix tepida PCC 9214</name>
    <dbReference type="NCBI Taxonomy" id="671072"/>
    <lineage>
        <taxon>Bacteria</taxon>
        <taxon>Bacillati</taxon>
        <taxon>Cyanobacteriota</taxon>
        <taxon>Cyanophyceae</taxon>
        <taxon>Oscillatoriophycideae</taxon>
        <taxon>Oscillatoriales</taxon>
        <taxon>Microcoleaceae</taxon>
        <taxon>Planktothrix</taxon>
    </lineage>
</organism>
<accession>A0A1J1LDD1</accession>
<sequence length="102" mass="11588">MNVFYPESSALAYQALEELTLEEIEQQLESLPDEIVVSINKTKASAYVLNILAPLHRWVGKEHQGHPYSTPNVLKEMISEAVTLSLLRLLCIPSDNRSELYF</sequence>
<evidence type="ECO:0000313" key="1">
    <source>
        <dbReference type="EMBL" id="CUR30613.1"/>
    </source>
</evidence>
<name>A0A1J1LDD1_9CYAN</name>
<dbReference type="OrthoDB" id="461337at2"/>
<dbReference type="Proteomes" id="UP000184315">
    <property type="component" value="Unassembled WGS sequence"/>
</dbReference>
<dbReference type="STRING" id="671072.PL9214290203"/>
<dbReference type="RefSeq" id="WP_072717615.1">
    <property type="nucleotide sequence ID" value="NZ_LN889782.1"/>
</dbReference>